<organism evidence="1 2">
    <name type="scientific">Mycoplasma marinum</name>
    <dbReference type="NCBI Taxonomy" id="1937190"/>
    <lineage>
        <taxon>Bacteria</taxon>
        <taxon>Bacillati</taxon>
        <taxon>Mycoplasmatota</taxon>
        <taxon>Mollicutes</taxon>
        <taxon>Mycoplasmataceae</taxon>
        <taxon>Mycoplasma</taxon>
    </lineage>
</organism>
<protein>
    <submittedName>
        <fullName evidence="1">Uncharacterized protein</fullName>
    </submittedName>
</protein>
<evidence type="ECO:0000313" key="2">
    <source>
        <dbReference type="Proteomes" id="UP000294192"/>
    </source>
</evidence>
<dbReference type="Proteomes" id="UP000294192">
    <property type="component" value="Unassembled WGS sequence"/>
</dbReference>
<dbReference type="EMBL" id="PSZO01000008">
    <property type="protein sequence ID" value="TCG11346.1"/>
    <property type="molecule type" value="Genomic_DNA"/>
</dbReference>
<comment type="caution">
    <text evidence="1">The sequence shown here is derived from an EMBL/GenBank/DDBJ whole genome shotgun (WGS) entry which is preliminary data.</text>
</comment>
<accession>A0A4R0XL11</accession>
<dbReference type="AlphaFoldDB" id="A0A4R0XL11"/>
<keyword evidence="2" id="KW-1185">Reference proteome</keyword>
<name>A0A4R0XL11_9MOLU</name>
<gene>
    <name evidence="1" type="ORF">C4B24_02225</name>
</gene>
<sequence>MIFKRKKKVKASFKQKTTEIVLAELDNVIKTGEVPIDFEPEVSINTSDLDGIFSIELNSLKNGEPESFKKTFKRPNLEEKIIEWLEEIGYERFQKRILSSIIEK</sequence>
<proteinExistence type="predicted"/>
<reference evidence="1 2" key="1">
    <citation type="submission" date="2018-02" db="EMBL/GenBank/DDBJ databases">
        <title>Mycoplasma marinum and Mycoplasma todarodis sp. nov., moderately halophilic and psychrotolerant mycoplasmas isolated from cephalopods.</title>
        <authorList>
            <person name="Viver T."/>
        </authorList>
    </citation>
    <scope>NUCLEOTIDE SEQUENCE [LARGE SCALE GENOMIC DNA]</scope>
    <source>
        <strain evidence="1 2">PE</strain>
    </source>
</reference>
<dbReference type="RefSeq" id="WP_131598915.1">
    <property type="nucleotide sequence ID" value="NZ_CBDBYK010000006.1"/>
</dbReference>
<evidence type="ECO:0000313" key="1">
    <source>
        <dbReference type="EMBL" id="TCG11346.1"/>
    </source>
</evidence>